<dbReference type="InterPro" id="IPR014718">
    <property type="entry name" value="GH-type_carb-bd"/>
</dbReference>
<comment type="subunit">
    <text evidence="2">Monomer.</text>
</comment>
<comment type="caution">
    <text evidence="4">The sequence shown here is derived from an EMBL/GenBank/DDBJ whole genome shotgun (WGS) entry which is preliminary data.</text>
</comment>
<dbReference type="EMBL" id="LWHJ01000022">
    <property type="protein sequence ID" value="OAQ40756.1"/>
    <property type="molecule type" value="Genomic_DNA"/>
</dbReference>
<keyword evidence="3" id="KW-0106">Calcium</keyword>
<dbReference type="Gene3D" id="2.70.98.10">
    <property type="match status" value="1"/>
</dbReference>
<sequence>MIVLENEELKVTINPKGAEIISLIDKNDHTEYIWSGSKDIWGFNAPHLFPIVGALKDNTLLVDGEKYHLNRHGFARTSTFRKIEAAPQQAIFEIRYDEEFLKVYPYKFEFQVVYHLKGRTLETLYKVINMDDKTVYFSVGAHPAFNVPLVKGENFEDYSIKFQYDEKLIAHQINPEGLFNGVTTEIPTNNQELSLTKSLFENDALVFKNIRSRAITLKSKFSTKTVKVEFPHFNYLGLWTKADAPFICLEPWLGCSDHDGELKEFKLKEGIQSVEKGHVFESMFCISV</sequence>
<dbReference type="RefSeq" id="WP_068821987.1">
    <property type="nucleotide sequence ID" value="NZ_LWHJ01000022.1"/>
</dbReference>
<dbReference type="InterPro" id="IPR008183">
    <property type="entry name" value="Aldose_1/G6P_1-epimerase"/>
</dbReference>
<dbReference type="AlphaFoldDB" id="A0A179DI65"/>
<dbReference type="InterPro" id="IPR037481">
    <property type="entry name" value="LacX"/>
</dbReference>
<accession>A0A179DI65</accession>
<proteinExistence type="predicted"/>
<keyword evidence="5" id="KW-1185">Reference proteome</keyword>
<dbReference type="OrthoDB" id="9795355at2"/>
<evidence type="ECO:0000313" key="4">
    <source>
        <dbReference type="EMBL" id="OAQ40756.1"/>
    </source>
</evidence>
<dbReference type="InterPro" id="IPR011013">
    <property type="entry name" value="Gal_mutarotase_sf_dom"/>
</dbReference>
<dbReference type="GO" id="GO:0005975">
    <property type="term" value="P:carbohydrate metabolic process"/>
    <property type="evidence" value="ECO:0007669"/>
    <property type="project" value="InterPro"/>
</dbReference>
<reference evidence="4 5" key="1">
    <citation type="submission" date="2016-04" db="EMBL/GenBank/DDBJ databases">
        <authorList>
            <person name="Evans L.H."/>
            <person name="Alamgir A."/>
            <person name="Owens N."/>
            <person name="Weber N.D."/>
            <person name="Virtaneva K."/>
            <person name="Barbian K."/>
            <person name="Babar A."/>
            <person name="Rosenke K."/>
        </authorList>
    </citation>
    <scope>NUCLEOTIDE SEQUENCE [LARGE SCALE GENOMIC DNA]</scope>
    <source>
        <strain evidence="4 5">CCM 8644</strain>
    </source>
</reference>
<dbReference type="Proteomes" id="UP000078459">
    <property type="component" value="Unassembled WGS sequence"/>
</dbReference>
<protein>
    <submittedName>
        <fullName evidence="4">Aldose epimerase</fullName>
    </submittedName>
</protein>
<name>A0A179DI65_9SPHI</name>
<organism evidence="4 5">
    <name type="scientific">Pedobacter psychrophilus</name>
    <dbReference type="NCBI Taxonomy" id="1826909"/>
    <lineage>
        <taxon>Bacteria</taxon>
        <taxon>Pseudomonadati</taxon>
        <taxon>Bacteroidota</taxon>
        <taxon>Sphingobacteriia</taxon>
        <taxon>Sphingobacteriales</taxon>
        <taxon>Sphingobacteriaceae</taxon>
        <taxon>Pedobacter</taxon>
    </lineage>
</organism>
<evidence type="ECO:0000256" key="2">
    <source>
        <dbReference type="ARBA" id="ARBA00011245"/>
    </source>
</evidence>
<gene>
    <name evidence="4" type="ORF">A5893_07405</name>
</gene>
<evidence type="ECO:0000313" key="5">
    <source>
        <dbReference type="Proteomes" id="UP000078459"/>
    </source>
</evidence>
<comment type="cofactor">
    <cofactor evidence="1">
        <name>Ca(2+)</name>
        <dbReference type="ChEBI" id="CHEBI:29108"/>
    </cofactor>
</comment>
<evidence type="ECO:0000256" key="3">
    <source>
        <dbReference type="ARBA" id="ARBA00022837"/>
    </source>
</evidence>
<evidence type="ECO:0000256" key="1">
    <source>
        <dbReference type="ARBA" id="ARBA00001913"/>
    </source>
</evidence>
<dbReference type="STRING" id="1826909.A5893_07405"/>
<dbReference type="SUPFAM" id="SSF74650">
    <property type="entry name" value="Galactose mutarotase-like"/>
    <property type="match status" value="1"/>
</dbReference>
<dbReference type="GO" id="GO:0016853">
    <property type="term" value="F:isomerase activity"/>
    <property type="evidence" value="ECO:0007669"/>
    <property type="project" value="InterPro"/>
</dbReference>
<dbReference type="GO" id="GO:0030246">
    <property type="term" value="F:carbohydrate binding"/>
    <property type="evidence" value="ECO:0007669"/>
    <property type="project" value="InterPro"/>
</dbReference>
<dbReference type="CDD" id="cd09024">
    <property type="entry name" value="Aldose_epim_lacX"/>
    <property type="match status" value="1"/>
</dbReference>
<reference evidence="4 5" key="2">
    <citation type="submission" date="2016-06" db="EMBL/GenBank/DDBJ databases">
        <title>Pedobacter psychrophilus sp. nov., isolated from Antarctic fragmentary rock.</title>
        <authorList>
            <person name="Svec P."/>
        </authorList>
    </citation>
    <scope>NUCLEOTIDE SEQUENCE [LARGE SCALE GENOMIC DNA]</scope>
    <source>
        <strain evidence="4 5">CCM 8644</strain>
    </source>
</reference>
<dbReference type="Pfam" id="PF01263">
    <property type="entry name" value="Aldose_epim"/>
    <property type="match status" value="1"/>
</dbReference>